<dbReference type="Proteomes" id="UP001187315">
    <property type="component" value="Unassembled WGS sequence"/>
</dbReference>
<name>A0AA88NZC2_TACVA</name>
<reference evidence="2" key="1">
    <citation type="submission" date="2023-08" db="EMBL/GenBank/DDBJ databases">
        <title>Pelteobagrus vachellii genome.</title>
        <authorList>
            <person name="Liu H."/>
        </authorList>
    </citation>
    <scope>NUCLEOTIDE SEQUENCE</scope>
    <source>
        <strain evidence="2">PRFRI_2022a</strain>
        <tissue evidence="2">Muscle</tissue>
    </source>
</reference>
<evidence type="ECO:0000313" key="3">
    <source>
        <dbReference type="Proteomes" id="UP001187315"/>
    </source>
</evidence>
<keyword evidence="3" id="KW-1185">Reference proteome</keyword>
<evidence type="ECO:0000313" key="2">
    <source>
        <dbReference type="EMBL" id="KAK2868651.1"/>
    </source>
</evidence>
<sequence length="138" mass="15393">MMEDYYSRREESTEQLFSHLSFHHTILASRSETRQLGLSLGSEPAAHSPAPTGLAPEPQPISNPCRAVGDMDTRVMWDTSQKKRGQTESSSQSTRFSYNKPEAVEVTNSTGSLKSEENDDDDDEVQKTRNEKTNQAVA</sequence>
<feature type="compositionally biased region" description="Polar residues" evidence="1">
    <location>
        <begin position="87"/>
        <end position="97"/>
    </location>
</feature>
<dbReference type="EMBL" id="JAVHJS010000001">
    <property type="protein sequence ID" value="KAK2868651.1"/>
    <property type="molecule type" value="Genomic_DNA"/>
</dbReference>
<gene>
    <name evidence="2" type="ORF">Q7C36_000522</name>
</gene>
<evidence type="ECO:0000256" key="1">
    <source>
        <dbReference type="SAM" id="MobiDB-lite"/>
    </source>
</evidence>
<feature type="region of interest" description="Disordered" evidence="1">
    <location>
        <begin position="37"/>
        <end position="138"/>
    </location>
</feature>
<accession>A0AA88NZC2</accession>
<comment type="caution">
    <text evidence="2">The sequence shown here is derived from an EMBL/GenBank/DDBJ whole genome shotgun (WGS) entry which is preliminary data.</text>
</comment>
<organism evidence="2 3">
    <name type="scientific">Tachysurus vachellii</name>
    <name type="common">Darkbarbel catfish</name>
    <name type="synonym">Pelteobagrus vachellii</name>
    <dbReference type="NCBI Taxonomy" id="175792"/>
    <lineage>
        <taxon>Eukaryota</taxon>
        <taxon>Metazoa</taxon>
        <taxon>Chordata</taxon>
        <taxon>Craniata</taxon>
        <taxon>Vertebrata</taxon>
        <taxon>Euteleostomi</taxon>
        <taxon>Actinopterygii</taxon>
        <taxon>Neopterygii</taxon>
        <taxon>Teleostei</taxon>
        <taxon>Ostariophysi</taxon>
        <taxon>Siluriformes</taxon>
        <taxon>Bagridae</taxon>
        <taxon>Tachysurus</taxon>
    </lineage>
</organism>
<protein>
    <submittedName>
        <fullName evidence="2">Uncharacterized protein</fullName>
    </submittedName>
</protein>
<dbReference type="AlphaFoldDB" id="A0AA88NZC2"/>
<proteinExistence type="predicted"/>